<reference evidence="2" key="1">
    <citation type="submission" date="2020-02" db="EMBL/GenBank/DDBJ databases">
        <authorList>
            <person name="Meier V. D."/>
        </authorList>
    </citation>
    <scope>NUCLEOTIDE SEQUENCE</scope>
    <source>
        <strain evidence="2">AVDCRST_MAG79</strain>
    </source>
</reference>
<gene>
    <name evidence="2" type="ORF">AVDCRST_MAG79-1337</name>
</gene>
<feature type="compositionally biased region" description="Basic residues" evidence="1">
    <location>
        <begin position="44"/>
        <end position="54"/>
    </location>
</feature>
<evidence type="ECO:0000256" key="1">
    <source>
        <dbReference type="SAM" id="MobiDB-lite"/>
    </source>
</evidence>
<proteinExistence type="predicted"/>
<feature type="non-terminal residue" evidence="2">
    <location>
        <position position="231"/>
    </location>
</feature>
<dbReference type="EMBL" id="CADCWC010000211">
    <property type="protein sequence ID" value="CAA9535673.1"/>
    <property type="molecule type" value="Genomic_DNA"/>
</dbReference>
<name>A0A6J4TZF7_9ACTN</name>
<organism evidence="2">
    <name type="scientific">uncultured Thermoleophilia bacterium</name>
    <dbReference type="NCBI Taxonomy" id="1497501"/>
    <lineage>
        <taxon>Bacteria</taxon>
        <taxon>Bacillati</taxon>
        <taxon>Actinomycetota</taxon>
        <taxon>Thermoleophilia</taxon>
        <taxon>environmental samples</taxon>
    </lineage>
</organism>
<feature type="compositionally biased region" description="Basic and acidic residues" evidence="1">
    <location>
        <begin position="105"/>
        <end position="122"/>
    </location>
</feature>
<evidence type="ECO:0000313" key="2">
    <source>
        <dbReference type="EMBL" id="CAA9535673.1"/>
    </source>
</evidence>
<feature type="compositionally biased region" description="Basic and acidic residues" evidence="1">
    <location>
        <begin position="169"/>
        <end position="182"/>
    </location>
</feature>
<accession>A0A6J4TZF7</accession>
<dbReference type="AlphaFoldDB" id="A0A6J4TZF7"/>
<feature type="compositionally biased region" description="Basic residues" evidence="1">
    <location>
        <begin position="14"/>
        <end position="24"/>
    </location>
</feature>
<feature type="non-terminal residue" evidence="2">
    <location>
        <position position="1"/>
    </location>
</feature>
<sequence length="231" mass="25584">ARAARARLPDHRRVERHRRRRGAARRPGGLSRRPGRPLGGQAPRARRRARRRRPSARDPLRRDRVGRSGGARGAHAGAVRPARRGVRERGLRWTAGVPRRRRGRVARDGAHERLRGGAHDPGRAPGADGGAGSPAPDRLRGRATGPARVALLVHEVGGHGHGRGGPPGAERHWRPRDADRAGHGRHALLRQPADERPRGRRHRPRRHVRRLPAAARRRQRAADPPDRPGHL</sequence>
<feature type="compositionally biased region" description="Basic residues" evidence="1">
    <location>
        <begin position="198"/>
        <end position="219"/>
    </location>
</feature>
<feature type="compositionally biased region" description="Basic and acidic residues" evidence="1">
    <location>
        <begin position="55"/>
        <end position="66"/>
    </location>
</feature>
<protein>
    <submittedName>
        <fullName evidence="2">Short-chain dehydrogenase/reductase SDR</fullName>
    </submittedName>
</protein>
<feature type="compositionally biased region" description="Basic and acidic residues" evidence="1">
    <location>
        <begin position="220"/>
        <end position="231"/>
    </location>
</feature>
<feature type="region of interest" description="Disordered" evidence="1">
    <location>
        <begin position="1"/>
        <end position="231"/>
    </location>
</feature>